<gene>
    <name evidence="2" type="ORF">K8W01_06720</name>
</gene>
<comment type="caution">
    <text evidence="2">The sequence shown here is derived from an EMBL/GenBank/DDBJ whole genome shotgun (WGS) entry which is preliminary data.</text>
</comment>
<proteinExistence type="predicted"/>
<feature type="compositionally biased region" description="Low complexity" evidence="1">
    <location>
        <begin position="132"/>
        <end position="144"/>
    </location>
</feature>
<organism evidence="2 3">
    <name type="scientific">Methylorubrum populi</name>
    <dbReference type="NCBI Taxonomy" id="223967"/>
    <lineage>
        <taxon>Bacteria</taxon>
        <taxon>Pseudomonadati</taxon>
        <taxon>Pseudomonadota</taxon>
        <taxon>Alphaproteobacteria</taxon>
        <taxon>Hyphomicrobiales</taxon>
        <taxon>Methylobacteriaceae</taxon>
        <taxon>Methylorubrum</taxon>
    </lineage>
</organism>
<protein>
    <submittedName>
        <fullName evidence="2">Uncharacterized protein</fullName>
    </submittedName>
</protein>
<dbReference type="EMBL" id="DYYG01000018">
    <property type="protein sequence ID" value="HJE23338.1"/>
    <property type="molecule type" value="Genomic_DNA"/>
</dbReference>
<reference evidence="2" key="1">
    <citation type="journal article" date="2021" name="PeerJ">
        <title>Extensive microbial diversity within the chicken gut microbiome revealed by metagenomics and culture.</title>
        <authorList>
            <person name="Gilroy R."/>
            <person name="Ravi A."/>
            <person name="Getino M."/>
            <person name="Pursley I."/>
            <person name="Horton D.L."/>
            <person name="Alikhan N.F."/>
            <person name="Baker D."/>
            <person name="Gharbi K."/>
            <person name="Hall N."/>
            <person name="Watson M."/>
            <person name="Adriaenssens E.M."/>
            <person name="Foster-Nyarko E."/>
            <person name="Jarju S."/>
            <person name="Secka A."/>
            <person name="Antonio M."/>
            <person name="Oren A."/>
            <person name="Chaudhuri R.R."/>
            <person name="La Ragione R."/>
            <person name="Hildebrand F."/>
            <person name="Pallen M.J."/>
        </authorList>
    </citation>
    <scope>NUCLEOTIDE SEQUENCE</scope>
    <source>
        <strain evidence="2">316</strain>
    </source>
</reference>
<dbReference type="Proteomes" id="UP000742631">
    <property type="component" value="Unassembled WGS sequence"/>
</dbReference>
<feature type="region of interest" description="Disordered" evidence="1">
    <location>
        <begin position="123"/>
        <end position="160"/>
    </location>
</feature>
<reference evidence="2" key="2">
    <citation type="submission" date="2021-09" db="EMBL/GenBank/DDBJ databases">
        <authorList>
            <person name="Gilroy R."/>
        </authorList>
    </citation>
    <scope>NUCLEOTIDE SEQUENCE</scope>
    <source>
        <strain evidence="2">316</strain>
    </source>
</reference>
<evidence type="ECO:0000313" key="2">
    <source>
        <dbReference type="EMBL" id="HJE23338.1"/>
    </source>
</evidence>
<dbReference type="AlphaFoldDB" id="A0A921E1I4"/>
<accession>A0A921E1I4</accession>
<evidence type="ECO:0000313" key="3">
    <source>
        <dbReference type="Proteomes" id="UP000742631"/>
    </source>
</evidence>
<evidence type="ECO:0000256" key="1">
    <source>
        <dbReference type="SAM" id="MobiDB-lite"/>
    </source>
</evidence>
<name>A0A921E1I4_9HYPH</name>
<sequence>MEHYRSVFATTAIMIFGLVAVSPLLRAQDEPRVRPQTNVVMGGAETDIWSDPPQRRVRATSMARDGADRKADLGEGGDAVPRPATFTLLAPETAALFAANDLMPKGDHPQRLQVVRRHRAAKVASRMRPSVAAEAPTPTGAAPAQEMPATPPQKDARIDPIGDLLRGLGIGRNG</sequence>